<evidence type="ECO:0000313" key="3">
    <source>
        <dbReference type="Proteomes" id="UP000440578"/>
    </source>
</evidence>
<evidence type="ECO:0000313" key="2">
    <source>
        <dbReference type="EMBL" id="KAF0293102.1"/>
    </source>
</evidence>
<reference evidence="2 3" key="1">
    <citation type="submission" date="2019-07" db="EMBL/GenBank/DDBJ databases">
        <title>Draft genome assembly of a fouling barnacle, Amphibalanus amphitrite (Darwin, 1854): The first reference genome for Thecostraca.</title>
        <authorList>
            <person name="Kim W."/>
        </authorList>
    </citation>
    <scope>NUCLEOTIDE SEQUENCE [LARGE SCALE GENOMIC DNA]</scope>
    <source>
        <strain evidence="2">SNU_AA5</strain>
        <tissue evidence="2">Soma without cirri and trophi</tissue>
    </source>
</reference>
<dbReference type="AlphaFoldDB" id="A0A6A4VQW1"/>
<gene>
    <name evidence="2" type="ORF">FJT64_008999</name>
</gene>
<keyword evidence="1" id="KW-0732">Signal</keyword>
<sequence>MLFYLIVALVAIHSVSAADEPMDLKRVQRGALYIRLPAPYSSNMSQCHDTQTDEYYNEGDFWSSKYSGCKLSTCVNINGVLNVERYSCPRITRNVDYNMMRQENYFCHQAWGNRNKAFPLCCPSLACRHYVKGRMMPLPKHMYPYKKIES</sequence>
<evidence type="ECO:0008006" key="4">
    <source>
        <dbReference type="Google" id="ProtNLM"/>
    </source>
</evidence>
<feature type="signal peptide" evidence="1">
    <location>
        <begin position="1"/>
        <end position="17"/>
    </location>
</feature>
<dbReference type="EMBL" id="VIIS01001773">
    <property type="protein sequence ID" value="KAF0293102.1"/>
    <property type="molecule type" value="Genomic_DNA"/>
</dbReference>
<name>A0A6A4VQW1_AMPAM</name>
<accession>A0A6A4VQW1</accession>
<protein>
    <recommendedName>
        <fullName evidence="4">Single domain-containing protein</fullName>
    </recommendedName>
</protein>
<evidence type="ECO:0000256" key="1">
    <source>
        <dbReference type="SAM" id="SignalP"/>
    </source>
</evidence>
<comment type="caution">
    <text evidence="2">The sequence shown here is derived from an EMBL/GenBank/DDBJ whole genome shotgun (WGS) entry which is preliminary data.</text>
</comment>
<feature type="chain" id="PRO_5025432602" description="Single domain-containing protein" evidence="1">
    <location>
        <begin position="18"/>
        <end position="150"/>
    </location>
</feature>
<proteinExistence type="predicted"/>
<keyword evidence="3" id="KW-1185">Reference proteome</keyword>
<organism evidence="2 3">
    <name type="scientific">Amphibalanus amphitrite</name>
    <name type="common">Striped barnacle</name>
    <name type="synonym">Balanus amphitrite</name>
    <dbReference type="NCBI Taxonomy" id="1232801"/>
    <lineage>
        <taxon>Eukaryota</taxon>
        <taxon>Metazoa</taxon>
        <taxon>Ecdysozoa</taxon>
        <taxon>Arthropoda</taxon>
        <taxon>Crustacea</taxon>
        <taxon>Multicrustacea</taxon>
        <taxon>Cirripedia</taxon>
        <taxon>Thoracica</taxon>
        <taxon>Thoracicalcarea</taxon>
        <taxon>Balanomorpha</taxon>
        <taxon>Balanoidea</taxon>
        <taxon>Balanidae</taxon>
        <taxon>Amphibalaninae</taxon>
        <taxon>Amphibalanus</taxon>
    </lineage>
</organism>
<dbReference type="Proteomes" id="UP000440578">
    <property type="component" value="Unassembled WGS sequence"/>
</dbReference>